<dbReference type="Proteomes" id="UP000257136">
    <property type="component" value="Unassembled WGS sequence"/>
</dbReference>
<proteinExistence type="predicted"/>
<evidence type="ECO:0000313" key="1">
    <source>
        <dbReference type="EMBL" id="REH00917.1"/>
    </source>
</evidence>
<comment type="caution">
    <text evidence="1">The sequence shown here is derived from an EMBL/GenBank/DDBJ whole genome shotgun (WGS) entry which is preliminary data.</text>
</comment>
<reference evidence="1 2" key="1">
    <citation type="submission" date="2018-08" db="EMBL/GenBank/DDBJ databases">
        <title>Genomic Encyclopedia of Archaeal and Bacterial Type Strains, Phase II (KMG-II): from individual species to whole genera.</title>
        <authorList>
            <person name="Goeker M."/>
        </authorList>
    </citation>
    <scope>NUCLEOTIDE SEQUENCE [LARGE SCALE GENOMIC DNA]</scope>
    <source>
        <strain evidence="1 2">DSM 100880</strain>
    </source>
</reference>
<organism evidence="1 2">
    <name type="scientific">Flavobacterium aquicola</name>
    <dbReference type="NCBI Taxonomy" id="1682742"/>
    <lineage>
        <taxon>Bacteria</taxon>
        <taxon>Pseudomonadati</taxon>
        <taxon>Bacteroidota</taxon>
        <taxon>Flavobacteriia</taxon>
        <taxon>Flavobacteriales</taxon>
        <taxon>Flavobacteriaceae</taxon>
        <taxon>Flavobacterium</taxon>
    </lineage>
</organism>
<keyword evidence="2" id="KW-1185">Reference proteome</keyword>
<evidence type="ECO:0000313" key="2">
    <source>
        <dbReference type="Proteomes" id="UP000257136"/>
    </source>
</evidence>
<protein>
    <submittedName>
        <fullName evidence="1">Uncharacterized protein</fullName>
    </submittedName>
</protein>
<name>A0A3E0EUY2_9FLAO</name>
<sequence>MISKILLFLLIFLFVYNIKKIFYYIKNYNEIEEAHFKKRTNLDLTKLTKISNGRFFFGLAEYLRVKSEFYYDEKYLYVINTKNQVNKHCISNIIEITKTSIMINDRRVWKIVINKEDDKIIYKLTTNDTLSNNNFNYFLDKVNENDNSIVDSDWLW</sequence>
<gene>
    <name evidence="1" type="ORF">C8P67_102169</name>
</gene>
<accession>A0A3E0EUY2</accession>
<dbReference type="AlphaFoldDB" id="A0A3E0EUY2"/>
<dbReference type="EMBL" id="QUNI01000002">
    <property type="protein sequence ID" value="REH00917.1"/>
    <property type="molecule type" value="Genomic_DNA"/>
</dbReference>